<accession>A0A409YCI9</accession>
<evidence type="ECO:0000256" key="1">
    <source>
        <dbReference type="SAM" id="SignalP"/>
    </source>
</evidence>
<gene>
    <name evidence="2" type="ORF">CVT24_001001</name>
</gene>
<dbReference type="InParanoid" id="A0A409YCI9"/>
<keyword evidence="1" id="KW-0732">Signal</keyword>
<evidence type="ECO:0000313" key="3">
    <source>
        <dbReference type="Proteomes" id="UP000284842"/>
    </source>
</evidence>
<dbReference type="InterPro" id="IPR035992">
    <property type="entry name" value="Ricin_B-like_lectins"/>
</dbReference>
<dbReference type="Proteomes" id="UP000284842">
    <property type="component" value="Unassembled WGS sequence"/>
</dbReference>
<dbReference type="SUPFAM" id="SSF50370">
    <property type="entry name" value="Ricin B-like lectins"/>
    <property type="match status" value="1"/>
</dbReference>
<comment type="caution">
    <text evidence="2">The sequence shown here is derived from an EMBL/GenBank/DDBJ whole genome shotgun (WGS) entry which is preliminary data.</text>
</comment>
<proteinExistence type="predicted"/>
<keyword evidence="3" id="KW-1185">Reference proteome</keyword>
<feature type="chain" id="PRO_5019419057" evidence="1">
    <location>
        <begin position="20"/>
        <end position="195"/>
    </location>
</feature>
<dbReference type="EMBL" id="NHTK01001298">
    <property type="protein sequence ID" value="PPR00713.1"/>
    <property type="molecule type" value="Genomic_DNA"/>
</dbReference>
<reference evidence="2 3" key="1">
    <citation type="journal article" date="2018" name="Evol. Lett.">
        <title>Horizontal gene cluster transfer increased hallucinogenic mushroom diversity.</title>
        <authorList>
            <person name="Reynolds H.T."/>
            <person name="Vijayakumar V."/>
            <person name="Gluck-Thaler E."/>
            <person name="Korotkin H.B."/>
            <person name="Matheny P.B."/>
            <person name="Slot J.C."/>
        </authorList>
    </citation>
    <scope>NUCLEOTIDE SEQUENCE [LARGE SCALE GENOMIC DNA]</scope>
    <source>
        <strain evidence="2 3">2629</strain>
    </source>
</reference>
<dbReference type="AlphaFoldDB" id="A0A409YCI9"/>
<feature type="signal peptide" evidence="1">
    <location>
        <begin position="1"/>
        <end position="19"/>
    </location>
</feature>
<dbReference type="OrthoDB" id="2997369at2759"/>
<sequence>MFKLSAVFVAALLSGAAYASPAITKRQGPPDEDNVCSPASIDSTIKYFIQSAVDSRVWQAEGVSADTFNFVDIQTKVSGSNDQLWSVFPINHGDTFSFVSSSVSSANICANGDGGPLDTSACPDVASRQAPQFAQWFIFCKTCASDNRGATGCQIQSAGEGQCASFLGSLSSNTVALEDCSSKDPNQFWNIVAAA</sequence>
<organism evidence="2 3">
    <name type="scientific">Panaeolus cyanescens</name>
    <dbReference type="NCBI Taxonomy" id="181874"/>
    <lineage>
        <taxon>Eukaryota</taxon>
        <taxon>Fungi</taxon>
        <taxon>Dikarya</taxon>
        <taxon>Basidiomycota</taxon>
        <taxon>Agaricomycotina</taxon>
        <taxon>Agaricomycetes</taxon>
        <taxon>Agaricomycetidae</taxon>
        <taxon>Agaricales</taxon>
        <taxon>Agaricineae</taxon>
        <taxon>Galeropsidaceae</taxon>
        <taxon>Panaeolus</taxon>
    </lineage>
</organism>
<dbReference type="PROSITE" id="PS50231">
    <property type="entry name" value="RICIN_B_LECTIN"/>
    <property type="match status" value="1"/>
</dbReference>
<protein>
    <submittedName>
        <fullName evidence="2">Uncharacterized protein</fullName>
    </submittedName>
</protein>
<name>A0A409YCI9_9AGAR</name>
<evidence type="ECO:0000313" key="2">
    <source>
        <dbReference type="EMBL" id="PPR00713.1"/>
    </source>
</evidence>
<dbReference type="Gene3D" id="2.80.10.50">
    <property type="match status" value="1"/>
</dbReference>